<dbReference type="Proteomes" id="UP000626220">
    <property type="component" value="Unassembled WGS sequence"/>
</dbReference>
<sequence length="109" mass="11537">MPFDAAMAERMRADLGFQPGLSEKRMFGGLCFLLHGNMVCGVARDMAFYRPGKTREAEALALGAAPLSFTGRPMGGMVELDAGGFEDEATRAALTELSLSHVATLPAKG</sequence>
<dbReference type="Pfam" id="PF04993">
    <property type="entry name" value="TfoX_N"/>
    <property type="match status" value="1"/>
</dbReference>
<accession>A0A8J3GWV4</accession>
<dbReference type="AlphaFoldDB" id="A0A8J3GWV4"/>
<keyword evidence="3" id="KW-1185">Reference proteome</keyword>
<dbReference type="EMBL" id="BNCJ01000003">
    <property type="protein sequence ID" value="GHF45089.1"/>
    <property type="molecule type" value="Genomic_DNA"/>
</dbReference>
<dbReference type="RefSeq" id="WP_189679529.1">
    <property type="nucleotide sequence ID" value="NZ_BNCJ01000003.1"/>
</dbReference>
<reference evidence="2" key="1">
    <citation type="journal article" date="2014" name="Int. J. Syst. Evol. Microbiol.">
        <title>Complete genome sequence of Corynebacterium casei LMG S-19264T (=DSM 44701T), isolated from a smear-ripened cheese.</title>
        <authorList>
            <consortium name="US DOE Joint Genome Institute (JGI-PGF)"/>
            <person name="Walter F."/>
            <person name="Albersmeier A."/>
            <person name="Kalinowski J."/>
            <person name="Ruckert C."/>
        </authorList>
    </citation>
    <scope>NUCLEOTIDE SEQUENCE</scope>
    <source>
        <strain evidence="2">KCTC 42650</strain>
    </source>
</reference>
<name>A0A8J3GWV4_9RHOB</name>
<feature type="domain" description="TfoX N-terminal" evidence="1">
    <location>
        <begin position="20"/>
        <end position="101"/>
    </location>
</feature>
<protein>
    <submittedName>
        <fullName evidence="2">Cold-shock protein</fullName>
    </submittedName>
</protein>
<comment type="caution">
    <text evidence="2">The sequence shown here is derived from an EMBL/GenBank/DDBJ whole genome shotgun (WGS) entry which is preliminary data.</text>
</comment>
<dbReference type="InterPro" id="IPR007076">
    <property type="entry name" value="TfoX_N"/>
</dbReference>
<evidence type="ECO:0000259" key="1">
    <source>
        <dbReference type="Pfam" id="PF04993"/>
    </source>
</evidence>
<evidence type="ECO:0000313" key="2">
    <source>
        <dbReference type="EMBL" id="GHF45089.1"/>
    </source>
</evidence>
<gene>
    <name evidence="2" type="ORF">GCM10017056_15850</name>
</gene>
<organism evidence="2 3">
    <name type="scientific">Seohaeicola zhoushanensis</name>
    <dbReference type="NCBI Taxonomy" id="1569283"/>
    <lineage>
        <taxon>Bacteria</taxon>
        <taxon>Pseudomonadati</taxon>
        <taxon>Pseudomonadota</taxon>
        <taxon>Alphaproteobacteria</taxon>
        <taxon>Rhodobacterales</taxon>
        <taxon>Roseobacteraceae</taxon>
        <taxon>Seohaeicola</taxon>
    </lineage>
</organism>
<proteinExistence type="predicted"/>
<reference evidence="2" key="2">
    <citation type="submission" date="2020-09" db="EMBL/GenBank/DDBJ databases">
        <authorList>
            <person name="Sun Q."/>
            <person name="Kim S."/>
        </authorList>
    </citation>
    <scope>NUCLEOTIDE SEQUENCE</scope>
    <source>
        <strain evidence="2">KCTC 42650</strain>
    </source>
</reference>
<dbReference type="Gene3D" id="3.30.1460.30">
    <property type="entry name" value="YgaC/TfoX-N like chaperone"/>
    <property type="match status" value="1"/>
</dbReference>
<evidence type="ECO:0000313" key="3">
    <source>
        <dbReference type="Proteomes" id="UP000626220"/>
    </source>
</evidence>
<dbReference type="SUPFAM" id="SSF159894">
    <property type="entry name" value="YgaC/TfoX-N like"/>
    <property type="match status" value="1"/>
</dbReference>